<accession>Q8CLJ9</accession>
<organism evidence="1 2">
    <name type="scientific">Yersinia pestis</name>
    <dbReference type="NCBI Taxonomy" id="632"/>
    <lineage>
        <taxon>Bacteria</taxon>
        <taxon>Pseudomonadati</taxon>
        <taxon>Pseudomonadota</taxon>
        <taxon>Gammaproteobacteria</taxon>
        <taxon>Enterobacterales</taxon>
        <taxon>Yersiniaceae</taxon>
        <taxon>Yersinia</taxon>
    </lineage>
</organism>
<dbReference type="HOGENOM" id="CLU_3410554_0_0_6"/>
<sequence>MQEITPFETIFIDKVEENVPENNNGYNRF</sequence>
<protein>
    <submittedName>
        <fullName evidence="1">Uncharacterized protein</fullName>
    </submittedName>
</protein>
<dbReference type="EMBL" id="AE009952">
    <property type="protein sequence ID" value="AAM84740.1"/>
    <property type="molecule type" value="Genomic_DNA"/>
</dbReference>
<dbReference type="AlphaFoldDB" id="Q8CLJ9"/>
<dbReference type="Proteomes" id="UP000002490">
    <property type="component" value="Chromosome"/>
</dbReference>
<evidence type="ECO:0000313" key="2">
    <source>
        <dbReference type="Proteomes" id="UP000002490"/>
    </source>
</evidence>
<name>Q8CLJ9_YERPE</name>
<dbReference type="KEGG" id="ypk:y1162"/>
<reference evidence="1 2" key="1">
    <citation type="journal article" date="2002" name="J. Bacteriol.">
        <title>Genome sequence of Yersinia pestis KIM.</title>
        <authorList>
            <person name="Deng W."/>
            <person name="Burland V."/>
            <person name="Plunkett G.III."/>
            <person name="Boutin A."/>
            <person name="Mayhew G.F."/>
            <person name="Liss P."/>
            <person name="Perna N.T."/>
            <person name="Rose D.J."/>
            <person name="Mau B."/>
            <person name="Zhou S."/>
            <person name="Schwartz D.C."/>
            <person name="Fetherston J.D."/>
            <person name="Lindler L.E."/>
            <person name="Brubaker R.R."/>
            <person name="Plana G.V."/>
            <person name="Straley S.C."/>
            <person name="McDonough K.A."/>
            <person name="Nilles M.L."/>
            <person name="Matson J.S."/>
            <person name="Blattner F.R."/>
            <person name="Perry R.D."/>
        </authorList>
    </citation>
    <scope>NUCLEOTIDE SEQUENCE [LARGE SCALE GENOMIC DNA]</scope>
    <source>
        <strain evidence="2">KIM10+ / Biovar Mediaevalis</strain>
    </source>
</reference>
<gene>
    <name evidence="1" type="ordered locus">y1162</name>
</gene>
<proteinExistence type="predicted"/>
<evidence type="ECO:0000313" key="1">
    <source>
        <dbReference type="EMBL" id="AAM84740.1"/>
    </source>
</evidence>